<accession>A0A0E1VVM7</accession>
<protein>
    <submittedName>
        <fullName evidence="1">Uncharacterized protein</fullName>
    </submittedName>
</protein>
<gene>
    <name evidence="1" type="ORF">BURPS1710A_A0680</name>
</gene>
<dbReference type="AlphaFoldDB" id="A0A0E1VVM7"/>
<name>A0A0E1VVM7_BURPE</name>
<sequence length="71" mass="8413">MLLKRRRENRMREMKKRVECLFADTAIRHARSTRGQRNCFKERRGKGAKFADEIGSISGMAGQRFARRVER</sequence>
<dbReference type="Proteomes" id="UP000001812">
    <property type="component" value="Chromosome II"/>
</dbReference>
<reference evidence="1" key="1">
    <citation type="submission" date="2009-05" db="EMBL/GenBank/DDBJ databases">
        <authorList>
            <person name="Harkins D.M."/>
            <person name="DeShazer D."/>
            <person name="Woods D.E."/>
            <person name="Brinkac L.M."/>
            <person name="Brown K.A."/>
            <person name="Hung G.C."/>
            <person name="Tuanyok A."/>
            <person name="Zhang B."/>
            <person name="Nierman W.C."/>
        </authorList>
    </citation>
    <scope>NUCLEOTIDE SEQUENCE [LARGE SCALE GENOMIC DNA]</scope>
    <source>
        <strain evidence="1">1710a</strain>
    </source>
</reference>
<organism evidence="1">
    <name type="scientific">Burkholderia pseudomallei 1710a</name>
    <dbReference type="NCBI Taxonomy" id="320371"/>
    <lineage>
        <taxon>Bacteria</taxon>
        <taxon>Pseudomonadati</taxon>
        <taxon>Pseudomonadota</taxon>
        <taxon>Betaproteobacteria</taxon>
        <taxon>Burkholderiales</taxon>
        <taxon>Burkholderiaceae</taxon>
        <taxon>Burkholderia</taxon>
        <taxon>pseudomallei group</taxon>
    </lineage>
</organism>
<dbReference type="EMBL" id="CM000833">
    <property type="protein sequence ID" value="EET04928.1"/>
    <property type="molecule type" value="Genomic_DNA"/>
</dbReference>
<dbReference type="RefSeq" id="WP_004528358.1">
    <property type="nucleotide sequence ID" value="NZ_CM000833.1"/>
</dbReference>
<dbReference type="HOGENOM" id="CLU_2970595_0_0_4"/>
<evidence type="ECO:0000313" key="1">
    <source>
        <dbReference type="EMBL" id="EET04928.1"/>
    </source>
</evidence>
<proteinExistence type="predicted"/>